<proteinExistence type="predicted"/>
<reference evidence="1 2" key="1">
    <citation type="submission" date="2018-10" db="EMBL/GenBank/DDBJ databases">
        <title>A high-quality apple genome assembly.</title>
        <authorList>
            <person name="Hu J."/>
        </authorList>
    </citation>
    <scope>NUCLEOTIDE SEQUENCE [LARGE SCALE GENOMIC DNA]</scope>
    <source>
        <strain evidence="2">cv. HFTH1</strain>
        <tissue evidence="1">Young leaf</tissue>
    </source>
</reference>
<dbReference type="Proteomes" id="UP000290289">
    <property type="component" value="Chromosome 1"/>
</dbReference>
<dbReference type="EMBL" id="RDQH01000327">
    <property type="protein sequence ID" value="RXI09489.1"/>
    <property type="molecule type" value="Genomic_DNA"/>
</dbReference>
<evidence type="ECO:0000313" key="2">
    <source>
        <dbReference type="Proteomes" id="UP000290289"/>
    </source>
</evidence>
<keyword evidence="2" id="KW-1185">Reference proteome</keyword>
<name>A0A498KMX6_MALDO</name>
<evidence type="ECO:0000313" key="1">
    <source>
        <dbReference type="EMBL" id="RXI09489.1"/>
    </source>
</evidence>
<protein>
    <submittedName>
        <fullName evidence="1">Uncharacterized protein</fullName>
    </submittedName>
</protein>
<accession>A0A498KMX6</accession>
<comment type="caution">
    <text evidence="1">The sequence shown here is derived from an EMBL/GenBank/DDBJ whole genome shotgun (WGS) entry which is preliminary data.</text>
</comment>
<sequence>MERKNASGEGAEECVWRGSGRLRLERKRARLSYTMKLDGISKRYFIRCAKQGLKISFCIPVGEGCRWLDLDERRCRVHSAWNRRHVPVGLRIWRSGTGRLFTDLQKADLQIKMKEVDDRREHQY</sequence>
<gene>
    <name evidence="1" type="ORF">DVH24_034106</name>
</gene>
<organism evidence="1 2">
    <name type="scientific">Malus domestica</name>
    <name type="common">Apple</name>
    <name type="synonym">Pyrus malus</name>
    <dbReference type="NCBI Taxonomy" id="3750"/>
    <lineage>
        <taxon>Eukaryota</taxon>
        <taxon>Viridiplantae</taxon>
        <taxon>Streptophyta</taxon>
        <taxon>Embryophyta</taxon>
        <taxon>Tracheophyta</taxon>
        <taxon>Spermatophyta</taxon>
        <taxon>Magnoliopsida</taxon>
        <taxon>eudicotyledons</taxon>
        <taxon>Gunneridae</taxon>
        <taxon>Pentapetalae</taxon>
        <taxon>rosids</taxon>
        <taxon>fabids</taxon>
        <taxon>Rosales</taxon>
        <taxon>Rosaceae</taxon>
        <taxon>Amygdaloideae</taxon>
        <taxon>Maleae</taxon>
        <taxon>Malus</taxon>
    </lineage>
</organism>
<dbReference type="AlphaFoldDB" id="A0A498KMX6"/>